<dbReference type="Pfam" id="PF22725">
    <property type="entry name" value="GFO_IDH_MocA_C3"/>
    <property type="match status" value="1"/>
</dbReference>
<dbReference type="PANTHER" id="PTHR43818">
    <property type="entry name" value="BCDNA.GH03377"/>
    <property type="match status" value="1"/>
</dbReference>
<dbReference type="AlphaFoldDB" id="A0A0F9W4Z6"/>
<sequence>MGLSITGGLSDERQVRVGFVGCGSHAFRNIYSALQFLPVDLAAVCDWDMAKAQAFARQFGAEAAYDRADDLLARDDLEAVLIVTSYDDRGRPQYPQLARQALAAGKHVWIEKPPAVTTAEIDSMQQAAATAGRNVVVGFKKMFAPANEKTKELIDADDFGPISLATFQYPLHIPTPDELARYAAGECVDSVVGFLDHLCHPVALMLMLLGMPRTLLFQVGPSQAGVATFTFDSGAVASLAMSRGIPMGPLFERTMLVGQTQAVTIENNTRVTLHRSSGLGYGVDPSFCTPGVDGASLVWEPEFSLGQLYNKGVFILGYWGELNEFVQSILADRPPGKGTLEQAWQVTRIFEAFAEGPDKVITL</sequence>
<dbReference type="Gene3D" id="3.40.50.720">
    <property type="entry name" value="NAD(P)-binding Rossmann-like Domain"/>
    <property type="match status" value="1"/>
</dbReference>
<feature type="domain" description="GFO/IDH/MocA-like oxidoreductase" evidence="3">
    <location>
        <begin position="149"/>
        <end position="258"/>
    </location>
</feature>
<dbReference type="Gene3D" id="3.30.360.10">
    <property type="entry name" value="Dihydrodipicolinate Reductase, domain 2"/>
    <property type="match status" value="1"/>
</dbReference>
<dbReference type="InterPro" id="IPR055170">
    <property type="entry name" value="GFO_IDH_MocA-like_dom"/>
</dbReference>
<dbReference type="SUPFAM" id="SSF51735">
    <property type="entry name" value="NAD(P)-binding Rossmann-fold domains"/>
    <property type="match status" value="1"/>
</dbReference>
<dbReference type="InterPro" id="IPR036291">
    <property type="entry name" value="NAD(P)-bd_dom_sf"/>
</dbReference>
<dbReference type="SUPFAM" id="SSF55347">
    <property type="entry name" value="Glyceraldehyde-3-phosphate dehydrogenase-like, C-terminal domain"/>
    <property type="match status" value="1"/>
</dbReference>
<gene>
    <name evidence="4" type="ORF">LCGC14_0018810</name>
</gene>
<proteinExistence type="predicted"/>
<dbReference type="EMBL" id="LAZR01000003">
    <property type="protein sequence ID" value="KKO11400.1"/>
    <property type="molecule type" value="Genomic_DNA"/>
</dbReference>
<evidence type="ECO:0000259" key="2">
    <source>
        <dbReference type="Pfam" id="PF01408"/>
    </source>
</evidence>
<dbReference type="PANTHER" id="PTHR43818:SF11">
    <property type="entry name" value="BCDNA.GH03377"/>
    <property type="match status" value="1"/>
</dbReference>
<feature type="domain" description="Gfo/Idh/MocA-like oxidoreductase N-terminal" evidence="2">
    <location>
        <begin position="15"/>
        <end position="139"/>
    </location>
</feature>
<name>A0A0F9W4Z6_9ZZZZ</name>
<evidence type="ECO:0000259" key="3">
    <source>
        <dbReference type="Pfam" id="PF22725"/>
    </source>
</evidence>
<keyword evidence="1" id="KW-0560">Oxidoreductase</keyword>
<dbReference type="InterPro" id="IPR000683">
    <property type="entry name" value="Gfo/Idh/MocA-like_OxRdtase_N"/>
</dbReference>
<organism evidence="4">
    <name type="scientific">marine sediment metagenome</name>
    <dbReference type="NCBI Taxonomy" id="412755"/>
    <lineage>
        <taxon>unclassified sequences</taxon>
        <taxon>metagenomes</taxon>
        <taxon>ecological metagenomes</taxon>
    </lineage>
</organism>
<comment type="caution">
    <text evidence="4">The sequence shown here is derived from an EMBL/GenBank/DDBJ whole genome shotgun (WGS) entry which is preliminary data.</text>
</comment>
<evidence type="ECO:0000313" key="4">
    <source>
        <dbReference type="EMBL" id="KKO11400.1"/>
    </source>
</evidence>
<dbReference type="GO" id="GO:0016491">
    <property type="term" value="F:oxidoreductase activity"/>
    <property type="evidence" value="ECO:0007669"/>
    <property type="project" value="UniProtKB-KW"/>
</dbReference>
<dbReference type="InterPro" id="IPR050463">
    <property type="entry name" value="Gfo/Idh/MocA_oxidrdct_glycsds"/>
</dbReference>
<evidence type="ECO:0000256" key="1">
    <source>
        <dbReference type="ARBA" id="ARBA00023002"/>
    </source>
</evidence>
<dbReference type="GO" id="GO:0000166">
    <property type="term" value="F:nucleotide binding"/>
    <property type="evidence" value="ECO:0007669"/>
    <property type="project" value="InterPro"/>
</dbReference>
<reference evidence="4" key="1">
    <citation type="journal article" date="2015" name="Nature">
        <title>Complex archaea that bridge the gap between prokaryotes and eukaryotes.</title>
        <authorList>
            <person name="Spang A."/>
            <person name="Saw J.H."/>
            <person name="Jorgensen S.L."/>
            <person name="Zaremba-Niedzwiedzka K."/>
            <person name="Martijn J."/>
            <person name="Lind A.E."/>
            <person name="van Eijk R."/>
            <person name="Schleper C."/>
            <person name="Guy L."/>
            <person name="Ettema T.J."/>
        </authorList>
    </citation>
    <scope>NUCLEOTIDE SEQUENCE</scope>
</reference>
<accession>A0A0F9W4Z6</accession>
<protein>
    <submittedName>
        <fullName evidence="4">Uncharacterized protein</fullName>
    </submittedName>
</protein>
<dbReference type="Pfam" id="PF01408">
    <property type="entry name" value="GFO_IDH_MocA"/>
    <property type="match status" value="1"/>
</dbReference>